<reference evidence="18" key="1">
    <citation type="submission" date="2022-01" db="UniProtKB">
        <authorList>
            <consortium name="EnsemblMetazoa"/>
        </authorList>
    </citation>
    <scope>IDENTIFICATION</scope>
</reference>
<evidence type="ECO:0000256" key="10">
    <source>
        <dbReference type="ARBA" id="ARBA00056270"/>
    </source>
</evidence>
<dbReference type="AlphaFoldDB" id="A0A8I6TCM9"/>
<dbReference type="OrthoDB" id="296065at2759"/>
<organism evidence="18 19">
    <name type="scientific">Cimex lectularius</name>
    <name type="common">Bed bug</name>
    <name type="synonym">Acanthia lectularia</name>
    <dbReference type="NCBI Taxonomy" id="79782"/>
    <lineage>
        <taxon>Eukaryota</taxon>
        <taxon>Metazoa</taxon>
        <taxon>Ecdysozoa</taxon>
        <taxon>Arthropoda</taxon>
        <taxon>Hexapoda</taxon>
        <taxon>Insecta</taxon>
        <taxon>Pterygota</taxon>
        <taxon>Neoptera</taxon>
        <taxon>Paraneoptera</taxon>
        <taxon>Hemiptera</taxon>
        <taxon>Heteroptera</taxon>
        <taxon>Panheteroptera</taxon>
        <taxon>Cimicomorpha</taxon>
        <taxon>Cimicidae</taxon>
        <taxon>Cimex</taxon>
    </lineage>
</organism>
<dbReference type="GeneID" id="106660972"/>
<keyword evidence="4 15" id="KW-0489">Methyltransferase</keyword>
<dbReference type="OMA" id="SCNLNRY"/>
<keyword evidence="8 15" id="KW-0694">RNA-binding</keyword>
<evidence type="ECO:0000313" key="18">
    <source>
        <dbReference type="EnsemblMetazoa" id="XP_014239537.1"/>
    </source>
</evidence>
<comment type="catalytic activity">
    <reaction evidence="9">
        <text>guanosine(10) in tRNA + S-adenosyl-L-methionine = N(2)-methylguanosine(10) in tRNA + S-adenosyl-L-homocysteine + H(+)</text>
        <dbReference type="Rhea" id="RHEA:43128"/>
        <dbReference type="Rhea" id="RHEA-COMP:10355"/>
        <dbReference type="Rhea" id="RHEA-COMP:10357"/>
        <dbReference type="ChEBI" id="CHEBI:15378"/>
        <dbReference type="ChEBI" id="CHEBI:57856"/>
        <dbReference type="ChEBI" id="CHEBI:59789"/>
        <dbReference type="ChEBI" id="CHEBI:74269"/>
        <dbReference type="ChEBI" id="CHEBI:74481"/>
        <dbReference type="EC" id="2.1.1.214"/>
    </reaction>
    <physiologicalReaction direction="left-to-right" evidence="9">
        <dbReference type="Rhea" id="RHEA:43129"/>
    </physiologicalReaction>
</comment>
<evidence type="ECO:0000256" key="1">
    <source>
        <dbReference type="ARBA" id="ARBA00004496"/>
    </source>
</evidence>
<dbReference type="GO" id="GO:0000049">
    <property type="term" value="F:tRNA binding"/>
    <property type="evidence" value="ECO:0007669"/>
    <property type="project" value="UniProtKB-UniRule"/>
</dbReference>
<evidence type="ECO:0000256" key="4">
    <source>
        <dbReference type="ARBA" id="ARBA00022603"/>
    </source>
</evidence>
<sequence>MVNKLPFKRYLLWFANEHANFRFDEIKSITKLLNIDLKWDCTPEEDPFMIVETNLEENIKQIAKRSVLMRCIVELWSEAKTKDELHKKLKELPDQFFMPYSNPNVSFKVKVEVFGSSQTQQEKIERIESFNYLPLAGPVKLKNPDVALQYIEYFGLNPNKISDIPLNFFFGRIVTDSNRSLITDFSLKKRKFIGNTSMDPQLSFVMANQALVKKGDIILDPFVGTGSLLISAAQFGGYVLGADIDYLMIHGKSRPTRKQDRHKPRVDESIYQNMVQYNLQSQYLDVVVADSSLPLWKPQFTLDAIITDPPYGVREAMERVGSTRDDKKISDVHLKTHIPSKIQYSLTELISDLLLFSVKHLKMGGRLVTWLPVIRCEYEENKLPQHSCLKLVGNSEQILSTTASRRLLTYEKICEPKDDDILKVEEDEPFRKRYQQHVDELRKTKSVEKGVKRKNNENV</sequence>
<evidence type="ECO:0000256" key="13">
    <source>
        <dbReference type="ARBA" id="ARBA00067484"/>
    </source>
</evidence>
<evidence type="ECO:0000256" key="11">
    <source>
        <dbReference type="ARBA" id="ARBA00065434"/>
    </source>
</evidence>
<dbReference type="Proteomes" id="UP000494040">
    <property type="component" value="Unassembled WGS sequence"/>
</dbReference>
<name>A0A8I6TCM9_CIMLE</name>
<dbReference type="KEGG" id="clec:106660972"/>
<comment type="function">
    <text evidence="10">Catalytic subunit of the TRMT11-TRM112 methyltransferase complex, that specifically mediates the S-adenosyl-L-methionine-dependent N(2)-methylation of guanosine nucleotide at position 10 (m2G10) in tRNAs. This is one of the major tRNA (guanine-N(2))-methyltransferases.</text>
</comment>
<dbReference type="Pfam" id="PF25904">
    <property type="entry name" value="Tmrp11_N"/>
    <property type="match status" value="1"/>
</dbReference>
<evidence type="ECO:0000256" key="14">
    <source>
        <dbReference type="ARBA" id="ARBA00075308"/>
    </source>
</evidence>
<evidence type="ECO:0000256" key="15">
    <source>
        <dbReference type="PROSITE-ProRule" id="PRU00959"/>
    </source>
</evidence>
<evidence type="ECO:0000256" key="12">
    <source>
        <dbReference type="ARBA" id="ARBA00066937"/>
    </source>
</evidence>
<evidence type="ECO:0000259" key="17">
    <source>
        <dbReference type="Pfam" id="PF25904"/>
    </source>
</evidence>
<comment type="subunit">
    <text evidence="11">Part of the heterodimeric TRMT11-TRM112 methyltransferase complex; this complex forms an active tRNA methyltransferase, where TRMT112 acts as an activator of the catalytic subunit TRMT11.</text>
</comment>
<proteinExistence type="inferred from homology"/>
<dbReference type="PRINTS" id="PR00507">
    <property type="entry name" value="N12N6MTFRASE"/>
</dbReference>
<dbReference type="PIRSF" id="PIRSF017259">
    <property type="entry name" value="tRNA_mtfrase_TRM11"/>
    <property type="match status" value="1"/>
</dbReference>
<dbReference type="InterPro" id="IPR029063">
    <property type="entry name" value="SAM-dependent_MTases_sf"/>
</dbReference>
<comment type="subcellular location">
    <subcellularLocation>
        <location evidence="1">Cytoplasm</location>
    </subcellularLocation>
</comment>
<feature type="domain" description="tRNA (guanine(10)-N(2))-methyltransferase TRMT11 N-terminal" evidence="17">
    <location>
        <begin position="9"/>
        <end position="179"/>
    </location>
</feature>
<comment type="similarity">
    <text evidence="15">Belongs to the class I-like SAM-binding methyltransferase superfamily. TRM11 methyltransferase family.</text>
</comment>
<dbReference type="GO" id="GO:0032259">
    <property type="term" value="P:methylation"/>
    <property type="evidence" value="ECO:0007669"/>
    <property type="project" value="UniProtKB-UniRule"/>
</dbReference>
<protein>
    <recommendedName>
        <fullName evidence="13">tRNA (guanine(10)-N(2))-methyltransferase TRMT11</fullName>
        <ecNumber evidence="12">2.1.1.214</ecNumber>
    </recommendedName>
    <alternativeName>
        <fullName evidence="14">tRNA methyltransferase 11 homolog</fullName>
    </alternativeName>
</protein>
<evidence type="ECO:0000256" key="7">
    <source>
        <dbReference type="ARBA" id="ARBA00022694"/>
    </source>
</evidence>
<keyword evidence="19" id="KW-1185">Reference proteome</keyword>
<dbReference type="GO" id="GO:0008033">
    <property type="term" value="P:tRNA processing"/>
    <property type="evidence" value="ECO:0007669"/>
    <property type="project" value="UniProtKB-UniRule"/>
</dbReference>
<dbReference type="EC" id="2.1.1.214" evidence="12"/>
<evidence type="ECO:0000256" key="9">
    <source>
        <dbReference type="ARBA" id="ARBA00050985"/>
    </source>
</evidence>
<dbReference type="GO" id="GO:0160102">
    <property type="term" value="F:tRNA (guanine(10)-N2)-methyltransferase activity"/>
    <property type="evidence" value="ECO:0007669"/>
    <property type="project" value="UniProtKB-EC"/>
</dbReference>
<dbReference type="GO" id="GO:0043527">
    <property type="term" value="C:tRNA methyltransferase complex"/>
    <property type="evidence" value="ECO:0007669"/>
    <property type="project" value="UniProtKB-ARBA"/>
</dbReference>
<evidence type="ECO:0000256" key="2">
    <source>
        <dbReference type="ARBA" id="ARBA00022490"/>
    </source>
</evidence>
<dbReference type="Pfam" id="PF01170">
    <property type="entry name" value="UPF0020"/>
    <property type="match status" value="1"/>
</dbReference>
<dbReference type="GO" id="GO:0005737">
    <property type="term" value="C:cytoplasm"/>
    <property type="evidence" value="ECO:0007669"/>
    <property type="project" value="UniProtKB-SubCell"/>
</dbReference>
<dbReference type="EnsemblMetazoa" id="XM_014384051.2">
    <property type="protein sequence ID" value="XP_014239537.1"/>
    <property type="gene ID" value="LOC106660972"/>
</dbReference>
<dbReference type="InterPro" id="IPR002052">
    <property type="entry name" value="DNA_methylase_N6_adenine_CS"/>
</dbReference>
<keyword evidence="3 15" id="KW-0820">tRNA-binding</keyword>
<dbReference type="PROSITE" id="PS00092">
    <property type="entry name" value="N6_MTASE"/>
    <property type="match status" value="1"/>
</dbReference>
<dbReference type="InterPro" id="IPR016691">
    <property type="entry name" value="TRMT11"/>
</dbReference>
<evidence type="ECO:0000256" key="6">
    <source>
        <dbReference type="ARBA" id="ARBA00022691"/>
    </source>
</evidence>
<evidence type="ECO:0000256" key="3">
    <source>
        <dbReference type="ARBA" id="ARBA00022555"/>
    </source>
</evidence>
<dbReference type="PANTHER" id="PTHR13370:SF3">
    <property type="entry name" value="TRNA (GUANINE(10)-N2)-METHYLTRANSFERASE HOMOLOG"/>
    <property type="match status" value="1"/>
</dbReference>
<keyword evidence="5 15" id="KW-0808">Transferase</keyword>
<evidence type="ECO:0000256" key="8">
    <source>
        <dbReference type="ARBA" id="ARBA00022884"/>
    </source>
</evidence>
<dbReference type="PANTHER" id="PTHR13370">
    <property type="entry name" value="RNA METHYLASE-RELATED"/>
    <property type="match status" value="1"/>
</dbReference>
<dbReference type="RefSeq" id="XP_014239537.1">
    <property type="nucleotide sequence ID" value="XM_014384051.2"/>
</dbReference>
<evidence type="ECO:0000259" key="16">
    <source>
        <dbReference type="Pfam" id="PF01170"/>
    </source>
</evidence>
<accession>A0A8I6TCM9</accession>
<keyword evidence="6 15" id="KW-0949">S-adenosyl-L-methionine</keyword>
<dbReference type="SUPFAM" id="SSF53335">
    <property type="entry name" value="S-adenosyl-L-methionine-dependent methyltransferases"/>
    <property type="match status" value="1"/>
</dbReference>
<dbReference type="InterPro" id="IPR059073">
    <property type="entry name" value="TRMT11_N"/>
</dbReference>
<dbReference type="PROSITE" id="PS51627">
    <property type="entry name" value="SAM_MT_TRM11"/>
    <property type="match status" value="1"/>
</dbReference>
<keyword evidence="2" id="KW-0963">Cytoplasm</keyword>
<dbReference type="InterPro" id="IPR000241">
    <property type="entry name" value="RlmKL-like_Mtase"/>
</dbReference>
<evidence type="ECO:0000313" key="19">
    <source>
        <dbReference type="Proteomes" id="UP000494040"/>
    </source>
</evidence>
<feature type="domain" description="Ribosomal RNA large subunit methyltransferase K/L-like methyltransferase" evidence="16">
    <location>
        <begin position="189"/>
        <end position="315"/>
    </location>
</feature>
<evidence type="ECO:0000256" key="5">
    <source>
        <dbReference type="ARBA" id="ARBA00022679"/>
    </source>
</evidence>
<keyword evidence="7 15" id="KW-0819">tRNA processing</keyword>
<dbReference type="Gene3D" id="3.40.50.150">
    <property type="entry name" value="Vaccinia Virus protein VP39"/>
    <property type="match status" value="1"/>
</dbReference>